<evidence type="ECO:0000313" key="2">
    <source>
        <dbReference type="Proteomes" id="UP000248014"/>
    </source>
</evidence>
<accession>A0A2V3UY41</accession>
<dbReference type="OrthoDB" id="7432052at2"/>
<dbReference type="InterPro" id="IPR043129">
    <property type="entry name" value="ATPase_NBD"/>
</dbReference>
<keyword evidence="2" id="KW-1185">Reference proteome</keyword>
<name>A0A2V3UY41_9SPHN</name>
<dbReference type="SUPFAM" id="SSF53067">
    <property type="entry name" value="Actin-like ATPase domain"/>
    <property type="match status" value="1"/>
</dbReference>
<sequence>MADAGLIVTCPSGPDAALHWWRAENGHIVARGHDFTPPSQAARDADAPVVALVPAADTVLRTLDMGDMSAPQAEAAARYRAVDLSIGGDVFVAVRALGRGEGDGGMRVLCATIARAALADHLAELALRGLDPDIIVPVGLLLPASDLATSATFGDLGADRLGDLILPPDEALGALMLGENVPISLDSDARDAAMIAALADPPLNLRQGEFARRTPLFALAPGQGRTLAWLFGALLLISLAVPLMEIGKNYLGADFAERRALATAQKHVPGVTDASQAESQLDAKLAARGTGNSVVSVPMSGLLAAMQPVPGVVIRQADYRPGGIVGAMIAAPRVEDLNAVLIALQNNGYKVTAANRSDATGQAVADITVLAP</sequence>
<protein>
    <submittedName>
        <fullName evidence="1">General secretion pathway protein L</fullName>
    </submittedName>
</protein>
<dbReference type="GO" id="GO:0015628">
    <property type="term" value="P:protein secretion by the type II secretion system"/>
    <property type="evidence" value="ECO:0007669"/>
    <property type="project" value="InterPro"/>
</dbReference>
<dbReference type="GO" id="GO:0009276">
    <property type="term" value="C:Gram-negative-bacterium-type cell wall"/>
    <property type="evidence" value="ECO:0007669"/>
    <property type="project" value="InterPro"/>
</dbReference>
<proteinExistence type="predicted"/>
<dbReference type="Gene3D" id="3.30.420.380">
    <property type="match status" value="1"/>
</dbReference>
<dbReference type="InterPro" id="IPR007812">
    <property type="entry name" value="T2SS_protein-GspL"/>
</dbReference>
<comment type="caution">
    <text evidence="1">The sequence shown here is derived from an EMBL/GenBank/DDBJ whole genome shotgun (WGS) entry which is preliminary data.</text>
</comment>
<evidence type="ECO:0000313" key="1">
    <source>
        <dbReference type="EMBL" id="PXW73824.1"/>
    </source>
</evidence>
<dbReference type="EMBL" id="QJJM01000009">
    <property type="protein sequence ID" value="PXW73824.1"/>
    <property type="molecule type" value="Genomic_DNA"/>
</dbReference>
<dbReference type="NCBIfam" id="TIGR01709">
    <property type="entry name" value="typeII_sec_gspL"/>
    <property type="match status" value="1"/>
</dbReference>
<dbReference type="GO" id="GO:0015627">
    <property type="term" value="C:type II protein secretion system complex"/>
    <property type="evidence" value="ECO:0007669"/>
    <property type="project" value="InterPro"/>
</dbReference>
<organism evidence="1 2">
    <name type="scientific">Blastomonas natatoria</name>
    <dbReference type="NCBI Taxonomy" id="34015"/>
    <lineage>
        <taxon>Bacteria</taxon>
        <taxon>Pseudomonadati</taxon>
        <taxon>Pseudomonadota</taxon>
        <taxon>Alphaproteobacteria</taxon>
        <taxon>Sphingomonadales</taxon>
        <taxon>Sphingomonadaceae</taxon>
        <taxon>Blastomonas</taxon>
    </lineage>
</organism>
<dbReference type="AlphaFoldDB" id="A0A2V3UY41"/>
<gene>
    <name evidence="1" type="ORF">C7451_109112</name>
</gene>
<dbReference type="RefSeq" id="WP_110299344.1">
    <property type="nucleotide sequence ID" value="NZ_QJJM01000009.1"/>
</dbReference>
<dbReference type="Proteomes" id="UP000248014">
    <property type="component" value="Unassembled WGS sequence"/>
</dbReference>
<reference evidence="1 2" key="1">
    <citation type="submission" date="2018-05" db="EMBL/GenBank/DDBJ databases">
        <title>Genomic Encyclopedia of Type Strains, Phase IV (KMG-IV): sequencing the most valuable type-strain genomes for metagenomic binning, comparative biology and taxonomic classification.</title>
        <authorList>
            <person name="Goeker M."/>
        </authorList>
    </citation>
    <scope>NUCLEOTIDE SEQUENCE [LARGE SCALE GENOMIC DNA]</scope>
    <source>
        <strain evidence="1 2">DSM 3183</strain>
    </source>
</reference>